<name>A0A8T0J228_CERPU</name>
<organism evidence="2 3">
    <name type="scientific">Ceratodon purpureus</name>
    <name type="common">Fire moss</name>
    <name type="synonym">Dicranum purpureum</name>
    <dbReference type="NCBI Taxonomy" id="3225"/>
    <lineage>
        <taxon>Eukaryota</taxon>
        <taxon>Viridiplantae</taxon>
        <taxon>Streptophyta</taxon>
        <taxon>Embryophyta</taxon>
        <taxon>Bryophyta</taxon>
        <taxon>Bryophytina</taxon>
        <taxon>Bryopsida</taxon>
        <taxon>Dicranidae</taxon>
        <taxon>Pseudoditrichales</taxon>
        <taxon>Ditrichaceae</taxon>
        <taxon>Ceratodon</taxon>
    </lineage>
</organism>
<feature type="region of interest" description="Disordered" evidence="1">
    <location>
        <begin position="1"/>
        <end position="42"/>
    </location>
</feature>
<dbReference type="Proteomes" id="UP000822688">
    <property type="component" value="Chromosome 1"/>
</dbReference>
<feature type="compositionally biased region" description="Basic residues" evidence="1">
    <location>
        <begin position="387"/>
        <end position="402"/>
    </location>
</feature>
<reference evidence="2" key="1">
    <citation type="submission" date="2020-06" db="EMBL/GenBank/DDBJ databases">
        <title>WGS assembly of Ceratodon purpureus strain R40.</title>
        <authorList>
            <person name="Carey S.B."/>
            <person name="Jenkins J."/>
            <person name="Shu S."/>
            <person name="Lovell J.T."/>
            <person name="Sreedasyam A."/>
            <person name="Maumus F."/>
            <person name="Tiley G.P."/>
            <person name="Fernandez-Pozo N."/>
            <person name="Barry K."/>
            <person name="Chen C."/>
            <person name="Wang M."/>
            <person name="Lipzen A."/>
            <person name="Daum C."/>
            <person name="Saski C.A."/>
            <person name="Payton A.C."/>
            <person name="Mcbreen J.C."/>
            <person name="Conrad R.E."/>
            <person name="Kollar L.M."/>
            <person name="Olsson S."/>
            <person name="Huttunen S."/>
            <person name="Landis J.B."/>
            <person name="Wickett N.J."/>
            <person name="Johnson M.G."/>
            <person name="Rensing S.A."/>
            <person name="Grimwood J."/>
            <person name="Schmutz J."/>
            <person name="Mcdaniel S.F."/>
        </authorList>
    </citation>
    <scope>NUCLEOTIDE SEQUENCE</scope>
    <source>
        <strain evidence="2">R40</strain>
    </source>
</reference>
<evidence type="ECO:0000313" key="3">
    <source>
        <dbReference type="Proteomes" id="UP000822688"/>
    </source>
</evidence>
<proteinExistence type="predicted"/>
<feature type="compositionally biased region" description="Basic and acidic residues" evidence="1">
    <location>
        <begin position="155"/>
        <end position="169"/>
    </location>
</feature>
<sequence length="402" mass="43659">MPKDRNVSRLSSGSQSSRYKPYSRYGQSGAQETCSTDGDDSAERKEWEEATCPVCMEHPHNAVLLICSSYGKGCRPYMCDTSYRHSNCLDQYRKAHELRDTLPSMSSVRGRAIAETERAVVNRVEDSEEDRGAAAAPAPAPGLVVRTLGAGGIGGEDRRETSVEVDGSRDGGLGQVSVEVGNNGVVPGEETDSGELLCPLCRGKVKGWKVVEAARSHLNQKLRSCAQESCTFNGPYEELRKHARCTHPSARPSEIDRTRLDRWIQLERQRELGDVLSTMPGATVFGDYVIEGDGNGDDEDGDDTDFPGDDGNWWTVFLLFQVFGQASMAGGRGLPASMVRGRFHPQRNSAARSALWGETLGGNNVNRLGSNPAGNSESNIGGGVGSRSHRRRSRERGRGHGL</sequence>
<comment type="caution">
    <text evidence="2">The sequence shown here is derived from an EMBL/GenBank/DDBJ whole genome shotgun (WGS) entry which is preliminary data.</text>
</comment>
<protein>
    <recommendedName>
        <fullName evidence="4">Zinc finger, RING/FYVE/PHD-type</fullName>
    </recommendedName>
</protein>
<dbReference type="OrthoDB" id="1921166at2759"/>
<dbReference type="InterPro" id="IPR012866">
    <property type="entry name" value="DUF1644"/>
</dbReference>
<evidence type="ECO:0000256" key="1">
    <source>
        <dbReference type="SAM" id="MobiDB-lite"/>
    </source>
</evidence>
<feature type="compositionally biased region" description="Polar residues" evidence="1">
    <location>
        <begin position="366"/>
        <end position="379"/>
    </location>
</feature>
<evidence type="ECO:0008006" key="4">
    <source>
        <dbReference type="Google" id="ProtNLM"/>
    </source>
</evidence>
<dbReference type="EMBL" id="CM026421">
    <property type="protein sequence ID" value="KAG0589974.1"/>
    <property type="molecule type" value="Genomic_DNA"/>
</dbReference>
<dbReference type="AlphaFoldDB" id="A0A8T0J228"/>
<evidence type="ECO:0000313" key="2">
    <source>
        <dbReference type="EMBL" id="KAG0589974.1"/>
    </source>
</evidence>
<keyword evidence="3" id="KW-1185">Reference proteome</keyword>
<dbReference type="Pfam" id="PF07800">
    <property type="entry name" value="DUF1644"/>
    <property type="match status" value="1"/>
</dbReference>
<gene>
    <name evidence="2" type="ORF">KC19_1G060800</name>
</gene>
<dbReference type="PANTHER" id="PTHR31197">
    <property type="entry name" value="OS01G0612600 PROTEIN"/>
    <property type="match status" value="1"/>
</dbReference>
<dbReference type="PANTHER" id="PTHR31197:SF5">
    <property type="entry name" value="OS01G0612600 PROTEIN"/>
    <property type="match status" value="1"/>
</dbReference>
<feature type="region of interest" description="Disordered" evidence="1">
    <location>
        <begin position="151"/>
        <end position="176"/>
    </location>
</feature>
<feature type="region of interest" description="Disordered" evidence="1">
    <location>
        <begin position="366"/>
        <end position="402"/>
    </location>
</feature>
<feature type="compositionally biased region" description="Low complexity" evidence="1">
    <location>
        <begin position="8"/>
        <end position="17"/>
    </location>
</feature>
<feature type="compositionally biased region" description="Polar residues" evidence="1">
    <location>
        <begin position="25"/>
        <end position="36"/>
    </location>
</feature>
<accession>A0A8T0J228</accession>